<protein>
    <recommendedName>
        <fullName evidence="3">F-box domain-containing protein</fullName>
    </recommendedName>
</protein>
<accession>A0A4S8LSG4</accession>
<dbReference type="Proteomes" id="UP000297245">
    <property type="component" value="Unassembled WGS sequence"/>
</dbReference>
<evidence type="ECO:0008006" key="3">
    <source>
        <dbReference type="Google" id="ProtNLM"/>
    </source>
</evidence>
<reference evidence="1 2" key="1">
    <citation type="journal article" date="2019" name="Nat. Ecol. Evol.">
        <title>Megaphylogeny resolves global patterns of mushroom evolution.</title>
        <authorList>
            <person name="Varga T."/>
            <person name="Krizsan K."/>
            <person name="Foldi C."/>
            <person name="Dima B."/>
            <person name="Sanchez-Garcia M."/>
            <person name="Sanchez-Ramirez S."/>
            <person name="Szollosi G.J."/>
            <person name="Szarkandi J.G."/>
            <person name="Papp V."/>
            <person name="Albert L."/>
            <person name="Andreopoulos W."/>
            <person name="Angelini C."/>
            <person name="Antonin V."/>
            <person name="Barry K.W."/>
            <person name="Bougher N.L."/>
            <person name="Buchanan P."/>
            <person name="Buyck B."/>
            <person name="Bense V."/>
            <person name="Catcheside P."/>
            <person name="Chovatia M."/>
            <person name="Cooper J."/>
            <person name="Damon W."/>
            <person name="Desjardin D."/>
            <person name="Finy P."/>
            <person name="Geml J."/>
            <person name="Haridas S."/>
            <person name="Hughes K."/>
            <person name="Justo A."/>
            <person name="Karasinski D."/>
            <person name="Kautmanova I."/>
            <person name="Kiss B."/>
            <person name="Kocsube S."/>
            <person name="Kotiranta H."/>
            <person name="LaButti K.M."/>
            <person name="Lechner B.E."/>
            <person name="Liimatainen K."/>
            <person name="Lipzen A."/>
            <person name="Lukacs Z."/>
            <person name="Mihaltcheva S."/>
            <person name="Morgado L.N."/>
            <person name="Niskanen T."/>
            <person name="Noordeloos M.E."/>
            <person name="Ohm R.A."/>
            <person name="Ortiz-Santana B."/>
            <person name="Ovrebo C."/>
            <person name="Racz N."/>
            <person name="Riley R."/>
            <person name="Savchenko A."/>
            <person name="Shiryaev A."/>
            <person name="Soop K."/>
            <person name="Spirin V."/>
            <person name="Szebenyi C."/>
            <person name="Tomsovsky M."/>
            <person name="Tulloss R.E."/>
            <person name="Uehling J."/>
            <person name="Grigoriev I.V."/>
            <person name="Vagvolgyi C."/>
            <person name="Papp T."/>
            <person name="Martin F.M."/>
            <person name="Miettinen O."/>
            <person name="Hibbett D.S."/>
            <person name="Nagy L.G."/>
        </authorList>
    </citation>
    <scope>NUCLEOTIDE SEQUENCE [LARGE SCALE GENOMIC DNA]</scope>
    <source>
        <strain evidence="1 2">CBS 962.96</strain>
    </source>
</reference>
<name>A0A4S8LSG4_DENBC</name>
<gene>
    <name evidence="1" type="ORF">K435DRAFT_862643</name>
</gene>
<dbReference type="SUPFAM" id="SSF52047">
    <property type="entry name" value="RNI-like"/>
    <property type="match status" value="1"/>
</dbReference>
<dbReference type="AlphaFoldDB" id="A0A4S8LSG4"/>
<dbReference type="EMBL" id="ML179284">
    <property type="protein sequence ID" value="THU92251.1"/>
    <property type="molecule type" value="Genomic_DNA"/>
</dbReference>
<evidence type="ECO:0000313" key="2">
    <source>
        <dbReference type="Proteomes" id="UP000297245"/>
    </source>
</evidence>
<organism evidence="1 2">
    <name type="scientific">Dendrothele bispora (strain CBS 962.96)</name>
    <dbReference type="NCBI Taxonomy" id="1314807"/>
    <lineage>
        <taxon>Eukaryota</taxon>
        <taxon>Fungi</taxon>
        <taxon>Dikarya</taxon>
        <taxon>Basidiomycota</taxon>
        <taxon>Agaricomycotina</taxon>
        <taxon>Agaricomycetes</taxon>
        <taxon>Agaricomycetidae</taxon>
        <taxon>Agaricales</taxon>
        <taxon>Agaricales incertae sedis</taxon>
        <taxon>Dendrothele</taxon>
    </lineage>
</organism>
<dbReference type="InterPro" id="IPR032675">
    <property type="entry name" value="LRR_dom_sf"/>
</dbReference>
<sequence>MENIIPEFYAPSLHSLRMTNVLCVPNDVLSSLATLELHHMLLSDSFLRVLANTDVETLRICNLVGPVKPGSLVLCPARTLEIRSGPHGYWWEPTPLLLESIHLPNLNTLSMTGPEGNRISQPVLFPATALRESLTNSSCNLTSLRISLYMMRERDMVEVLEVLPYLTHLSLDDRPPLLERWRNNLFSKIFFFRMSVPPKMIENSFYFTQDPHYPNFPILVPRLSHLDMYFHMFREVPEEYFSWMVQSRGKSSVFTQAVSGAKPISVSGLKNLKIRVPRGEDERVHRLFRTNGLVVNADIDYYNPIIREGDVYGYTNSESRLW</sequence>
<proteinExistence type="predicted"/>
<evidence type="ECO:0000313" key="1">
    <source>
        <dbReference type="EMBL" id="THU92251.1"/>
    </source>
</evidence>
<keyword evidence="2" id="KW-1185">Reference proteome</keyword>
<dbReference type="Gene3D" id="3.80.10.10">
    <property type="entry name" value="Ribonuclease Inhibitor"/>
    <property type="match status" value="1"/>
</dbReference>